<dbReference type="CDD" id="cd01651">
    <property type="entry name" value="RT_G2_intron"/>
    <property type="match status" value="1"/>
</dbReference>
<evidence type="ECO:0000256" key="9">
    <source>
        <dbReference type="ARBA" id="ARBA00038592"/>
    </source>
</evidence>
<evidence type="ECO:0000256" key="2">
    <source>
        <dbReference type="ARBA" id="ARBA00022723"/>
    </source>
</evidence>
<feature type="binding site" evidence="10">
    <location>
        <position position="597"/>
    </location>
    <ligand>
        <name>Mn(2+)</name>
        <dbReference type="ChEBI" id="CHEBI:29035"/>
    </ligand>
</feature>
<dbReference type="InterPro" id="IPR050646">
    <property type="entry name" value="Cas1"/>
</dbReference>
<keyword evidence="3 10" id="KW-0255">Endonuclease</keyword>
<evidence type="ECO:0000259" key="11">
    <source>
        <dbReference type="PROSITE" id="PS50878"/>
    </source>
</evidence>
<dbReference type="KEGG" id="vvy:VVA1544"/>
<dbReference type="PROSITE" id="PS50878">
    <property type="entry name" value="RT_POL"/>
    <property type="match status" value="1"/>
</dbReference>
<evidence type="ECO:0000313" key="12">
    <source>
        <dbReference type="EMBL" id="BAC97570.1"/>
    </source>
</evidence>
<evidence type="ECO:0000256" key="3">
    <source>
        <dbReference type="ARBA" id="ARBA00022759"/>
    </source>
</evidence>
<dbReference type="Pfam" id="PF01867">
    <property type="entry name" value="Cas_Cas1"/>
    <property type="match status" value="1"/>
</dbReference>
<dbReference type="InterPro" id="IPR042211">
    <property type="entry name" value="CRISPR-assoc_Cas1_N"/>
</dbReference>
<dbReference type="Gene3D" id="1.20.120.920">
    <property type="entry name" value="CRISPR-associated endonuclease Cas1, C-terminal domain"/>
    <property type="match status" value="1"/>
</dbReference>
<dbReference type="Gene3D" id="3.100.10.20">
    <property type="entry name" value="CRISPR-associated endonuclease Cas1, N-terminal domain"/>
    <property type="match status" value="1"/>
</dbReference>
<comment type="similarity">
    <text evidence="10">Belongs to the CRISPR-associated endonuclease Cas1 family.</text>
</comment>
<dbReference type="CDD" id="cd09634">
    <property type="entry name" value="Cas1_I-II-III"/>
    <property type="match status" value="1"/>
</dbReference>
<dbReference type="GO" id="GO:0004519">
    <property type="term" value="F:endonuclease activity"/>
    <property type="evidence" value="ECO:0007669"/>
    <property type="project" value="UniProtKB-UniRule"/>
</dbReference>
<dbReference type="Proteomes" id="UP000002675">
    <property type="component" value="Chromosome II"/>
</dbReference>
<dbReference type="GO" id="GO:0016787">
    <property type="term" value="F:hydrolase activity"/>
    <property type="evidence" value="ECO:0007669"/>
    <property type="project" value="UniProtKB-KW"/>
</dbReference>
<comment type="subunit">
    <text evidence="9 10">Homodimer, forms a heterotetramer with a Cas2 homodimer.</text>
</comment>
<comment type="function">
    <text evidence="10">CRISPR (clustered regularly interspaced short palindromic repeat), is an adaptive immune system that provides protection against mobile genetic elements (viruses, transposable elements and conjugative plasmids). CRISPR clusters contain spacers, sequences complementary to antecedent mobile elements, and target invading nucleic acids. CRISPR clusters are transcribed and processed into CRISPR RNA (crRNA). Acts as a dsDNA endonuclease. Involved in the integration of spacer DNA into the CRISPR cassette.</text>
</comment>
<dbReference type="EC" id="3.1.-.-" evidence="10"/>
<accession>Q7MC43</accession>
<dbReference type="GO" id="GO:0051607">
    <property type="term" value="P:defense response to virus"/>
    <property type="evidence" value="ECO:0007669"/>
    <property type="project" value="UniProtKB-UniRule"/>
</dbReference>
<dbReference type="GO" id="GO:0003677">
    <property type="term" value="F:DNA binding"/>
    <property type="evidence" value="ECO:0007669"/>
    <property type="project" value="UniProtKB-KW"/>
</dbReference>
<dbReference type="GO" id="GO:0043571">
    <property type="term" value="P:maintenance of CRISPR repeat elements"/>
    <property type="evidence" value="ECO:0007669"/>
    <property type="project" value="UniProtKB-UniRule"/>
</dbReference>
<reference evidence="12 13" key="1">
    <citation type="journal article" date="2003" name="Genome Res.">
        <title>Comparative genome analysis of Vibrio vulnificus, a marine pathogen.</title>
        <authorList>
            <person name="Chen C.Y."/>
            <person name="Wu K.M."/>
            <person name="Chang Y.C."/>
            <person name="Chang C.H."/>
            <person name="Tsai H.C."/>
            <person name="Liao T.L."/>
            <person name="Liu Y.M."/>
            <person name="Chen H.J."/>
            <person name="Shen A.B."/>
            <person name="Li J.C."/>
            <person name="Su T.L."/>
            <person name="Shao C.P."/>
            <person name="Lee C.T."/>
            <person name="Hor L.I."/>
            <person name="Tsai S.F."/>
        </authorList>
    </citation>
    <scope>NUCLEOTIDE SEQUENCE [LARGE SCALE GENOMIC DNA]</scope>
    <source>
        <strain evidence="12 13">YJ016</strain>
    </source>
</reference>
<dbReference type="InterPro" id="IPR002729">
    <property type="entry name" value="CRISPR-assoc_Cas1"/>
</dbReference>
<dbReference type="InterPro" id="IPR042206">
    <property type="entry name" value="CRISPR-assoc_Cas1_C"/>
</dbReference>
<feature type="binding site" evidence="10">
    <location>
        <position position="517"/>
    </location>
    <ligand>
        <name>Mn(2+)</name>
        <dbReference type="ChEBI" id="CHEBI:29035"/>
    </ligand>
</feature>
<keyword evidence="1 10" id="KW-0540">Nuclease</keyword>
<name>Q7MC43_VIBVY</name>
<dbReference type="HAMAP" id="MF_01470">
    <property type="entry name" value="Cas1"/>
    <property type="match status" value="1"/>
</dbReference>
<evidence type="ECO:0000256" key="7">
    <source>
        <dbReference type="ARBA" id="ARBA00023125"/>
    </source>
</evidence>
<keyword evidence="4 10" id="KW-0378">Hydrolase</keyword>
<evidence type="ECO:0000256" key="5">
    <source>
        <dbReference type="ARBA" id="ARBA00022842"/>
    </source>
</evidence>
<organism evidence="12 13">
    <name type="scientific">Vibrio vulnificus (strain YJ016)</name>
    <dbReference type="NCBI Taxonomy" id="196600"/>
    <lineage>
        <taxon>Bacteria</taxon>
        <taxon>Pseudomonadati</taxon>
        <taxon>Pseudomonadota</taxon>
        <taxon>Gammaproteobacteria</taxon>
        <taxon>Vibrionales</taxon>
        <taxon>Vibrionaceae</taxon>
        <taxon>Vibrio</taxon>
    </lineage>
</organism>
<dbReference type="HOGENOM" id="CLU_012698_1_0_6"/>
<dbReference type="InterPro" id="IPR043502">
    <property type="entry name" value="DNA/RNA_pol_sf"/>
</dbReference>
<protein>
    <recommendedName>
        <fullName evidence="10">CRISPR-associated endonuclease Cas1</fullName>
        <ecNumber evidence="10">3.1.-.-</ecNumber>
    </recommendedName>
</protein>
<evidence type="ECO:0000256" key="8">
    <source>
        <dbReference type="ARBA" id="ARBA00023211"/>
    </source>
</evidence>
<evidence type="ECO:0000313" key="13">
    <source>
        <dbReference type="Proteomes" id="UP000002675"/>
    </source>
</evidence>
<keyword evidence="5 10" id="KW-0460">Magnesium</keyword>
<feature type="domain" description="Reverse transcriptase" evidence="11">
    <location>
        <begin position="43"/>
        <end position="273"/>
    </location>
</feature>
<dbReference type="PANTHER" id="PTHR34353:SF2">
    <property type="entry name" value="CRISPR-ASSOCIATED ENDONUCLEASE CAS1 1"/>
    <property type="match status" value="1"/>
</dbReference>
<evidence type="ECO:0000256" key="6">
    <source>
        <dbReference type="ARBA" id="ARBA00023118"/>
    </source>
</evidence>
<dbReference type="SUPFAM" id="SSF56672">
    <property type="entry name" value="DNA/RNA polymerases"/>
    <property type="match status" value="1"/>
</dbReference>
<keyword evidence="2 10" id="KW-0479">Metal-binding</keyword>
<dbReference type="PANTHER" id="PTHR34353">
    <property type="entry name" value="CRISPR-ASSOCIATED ENDONUCLEASE CAS1 1"/>
    <property type="match status" value="1"/>
</dbReference>
<keyword evidence="7 10" id="KW-0238">DNA-binding</keyword>
<dbReference type="InterPro" id="IPR000477">
    <property type="entry name" value="RT_dom"/>
</dbReference>
<dbReference type="EMBL" id="BA000038">
    <property type="protein sequence ID" value="BAC97570.1"/>
    <property type="molecule type" value="Genomic_DNA"/>
</dbReference>
<proteinExistence type="inferred from homology"/>
<keyword evidence="6 10" id="KW-0051">Antiviral defense</keyword>
<gene>
    <name evidence="10" type="primary">cas1</name>
    <name evidence="12" type="ordered locus">VVA1544</name>
</gene>
<dbReference type="Pfam" id="PF00078">
    <property type="entry name" value="RVT_1"/>
    <property type="match status" value="1"/>
</dbReference>
<dbReference type="GO" id="GO:0046872">
    <property type="term" value="F:metal ion binding"/>
    <property type="evidence" value="ECO:0007669"/>
    <property type="project" value="UniProtKB-UniRule"/>
</dbReference>
<dbReference type="PATRIC" id="fig|196600.6.peg.4678"/>
<evidence type="ECO:0000256" key="1">
    <source>
        <dbReference type="ARBA" id="ARBA00022722"/>
    </source>
</evidence>
<sequence length="690" mass="78811">MAIHLTIEELQTSWKKVSANKGIAGVDGVTIQTFAIHLDTNLNTLLSAWNHGNYAPSPYRPLTIQPNEKKTRQLAIPTVADRIIHTAIAQKLVAKFEPEFEHISYGYRPNRSYTHAIRHIEQLRNQGYLYVLDADIKGYFDHICHKRLKQILQKYLEDNWVESIMTLLLSQQMPAQTLLFGVELGRGIPQGSPLSPLLANLYLDGFDEALLDRGEQIVRYADDFVVLVTHEQQAQHCLAFVTQYLASLKLQLNTEKTRVVSFQDGFTFLGVSFLDNMVLPLKTHTEKALVNIGKHELEMADDEALSLHSEEDEALNQTLWHSNLPPALRSLQAAIYDDDNVLPIEPDQARIERLSLNHIARLKLVYIHKQGAAVHKRGNRINVFFDGKPLNSIPANTIDMMLCFGAVHLTQAVQRFCLENDISVVWLSQSGQYLGCMSAPFQGDPLLTAAQVNSRADPDVRNHLAKFFIRSKINNALGVMRRQGKKQQRNKEQEKRIVHLREQLDAHQTLASIRGTEGAAAREYFSWFRQQFSADWGFNSRNRQPPKDPINAMLSYGYTLLFHNIRALVEARGLLPHLGYLHGSQPRQPSLVLDLMEGYRPWLVDELVLQLAGKKLITPEQFTTHKNGVLLNREGKRLFIQSLEQRFLSQHQHPTLKIKADTRRLIDIQVLELRHQLLSGQWSLTQQRIR</sequence>
<evidence type="ECO:0000256" key="10">
    <source>
        <dbReference type="HAMAP-Rule" id="MF_01470"/>
    </source>
</evidence>
<dbReference type="SMR" id="Q7MC43"/>
<dbReference type="AlphaFoldDB" id="Q7MC43"/>
<evidence type="ECO:0000256" key="4">
    <source>
        <dbReference type="ARBA" id="ARBA00022801"/>
    </source>
</evidence>
<keyword evidence="8 10" id="KW-0464">Manganese</keyword>
<dbReference type="RefSeq" id="WP_011152750.1">
    <property type="nucleotide sequence ID" value="NC_005140.1"/>
</dbReference>
<comment type="cofactor">
    <cofactor evidence="10">
        <name>Mg(2+)</name>
        <dbReference type="ChEBI" id="CHEBI:18420"/>
    </cofactor>
    <cofactor evidence="10">
        <name>Mn(2+)</name>
        <dbReference type="ChEBI" id="CHEBI:29035"/>
    </cofactor>
</comment>
<feature type="binding site" evidence="10">
    <location>
        <position position="582"/>
    </location>
    <ligand>
        <name>Mn(2+)</name>
        <dbReference type="ChEBI" id="CHEBI:29035"/>
    </ligand>
</feature>
<dbReference type="NCBIfam" id="TIGR00287">
    <property type="entry name" value="cas1"/>
    <property type="match status" value="1"/>
</dbReference>